<dbReference type="Pfam" id="PF01070">
    <property type="entry name" value="FMN_dh"/>
    <property type="match status" value="1"/>
</dbReference>
<dbReference type="InterPro" id="IPR000262">
    <property type="entry name" value="FMN-dep_DH"/>
</dbReference>
<comment type="cofactor">
    <cofactor evidence="1">
        <name>FMN</name>
        <dbReference type="ChEBI" id="CHEBI:58210"/>
    </cofactor>
</comment>
<dbReference type="GO" id="GO:0004460">
    <property type="term" value="F:L-lactate dehydrogenase (cytochrome) activity"/>
    <property type="evidence" value="ECO:0007669"/>
    <property type="project" value="TreeGrafter"/>
</dbReference>
<protein>
    <submittedName>
        <fullName evidence="6">Unnamed protein product</fullName>
    </submittedName>
</protein>
<dbReference type="InterPro" id="IPR037396">
    <property type="entry name" value="FMN_HAD"/>
</dbReference>
<evidence type="ECO:0000256" key="1">
    <source>
        <dbReference type="ARBA" id="ARBA00001917"/>
    </source>
</evidence>
<feature type="domain" description="FMN hydroxy acid dehydrogenase" evidence="5">
    <location>
        <begin position="99"/>
        <end position="283"/>
    </location>
</feature>
<evidence type="ECO:0000313" key="6">
    <source>
        <dbReference type="EMBL" id="GMG39850.1"/>
    </source>
</evidence>
<dbReference type="Gene3D" id="3.20.20.70">
    <property type="entry name" value="Aldolase class I"/>
    <property type="match status" value="1"/>
</dbReference>
<evidence type="ECO:0000256" key="2">
    <source>
        <dbReference type="ARBA" id="ARBA00023002"/>
    </source>
</evidence>
<dbReference type="AlphaFoldDB" id="A0A9W6YVF7"/>
<keyword evidence="7" id="KW-1185">Reference proteome</keyword>
<feature type="transmembrane region" description="Helical" evidence="4">
    <location>
        <begin position="41"/>
        <end position="59"/>
    </location>
</feature>
<dbReference type="PANTHER" id="PTHR10578:SF148">
    <property type="entry name" value="L-LACTATE DEHYDROGENASE (CYTOCHROME)"/>
    <property type="match status" value="1"/>
</dbReference>
<keyword evidence="4" id="KW-0472">Membrane</keyword>
<dbReference type="SUPFAM" id="SSF51395">
    <property type="entry name" value="FMN-linked oxidoreductases"/>
    <property type="match status" value="1"/>
</dbReference>
<evidence type="ECO:0000256" key="4">
    <source>
        <dbReference type="SAM" id="Phobius"/>
    </source>
</evidence>
<dbReference type="PANTHER" id="PTHR10578">
    <property type="entry name" value="S -2-HYDROXY-ACID OXIDASE-RELATED"/>
    <property type="match status" value="1"/>
</dbReference>
<keyword evidence="4" id="KW-1133">Transmembrane helix</keyword>
<dbReference type="InterPro" id="IPR013785">
    <property type="entry name" value="Aldolase_TIM"/>
</dbReference>
<evidence type="ECO:0000259" key="5">
    <source>
        <dbReference type="PROSITE" id="PS51349"/>
    </source>
</evidence>
<accession>A0A9W6YVF7</accession>
<evidence type="ECO:0000256" key="3">
    <source>
        <dbReference type="SAM" id="MobiDB-lite"/>
    </source>
</evidence>
<keyword evidence="2" id="KW-0560">Oxidoreductase</keyword>
<gene>
    <name evidence="6" type="ORF">Amon01_000567300</name>
</gene>
<organism evidence="6 7">
    <name type="scientific">Ambrosiozyma monospora</name>
    <name type="common">Yeast</name>
    <name type="synonym">Endomycopsis monosporus</name>
    <dbReference type="NCBI Taxonomy" id="43982"/>
    <lineage>
        <taxon>Eukaryota</taxon>
        <taxon>Fungi</taxon>
        <taxon>Dikarya</taxon>
        <taxon>Ascomycota</taxon>
        <taxon>Saccharomycotina</taxon>
        <taxon>Pichiomycetes</taxon>
        <taxon>Pichiales</taxon>
        <taxon>Pichiaceae</taxon>
        <taxon>Ambrosiozyma</taxon>
    </lineage>
</organism>
<comment type="caution">
    <text evidence="6">The sequence shown here is derived from an EMBL/GenBank/DDBJ whole genome shotgun (WGS) entry which is preliminary data.</text>
</comment>
<dbReference type="EMBL" id="BSXU01003239">
    <property type="protein sequence ID" value="GMG39850.1"/>
    <property type="molecule type" value="Genomic_DNA"/>
</dbReference>
<reference evidence="6" key="1">
    <citation type="submission" date="2023-04" db="EMBL/GenBank/DDBJ databases">
        <title>Ambrosiozyma monospora NBRC 1965.</title>
        <authorList>
            <person name="Ichikawa N."/>
            <person name="Sato H."/>
            <person name="Tonouchi N."/>
        </authorList>
    </citation>
    <scope>NUCLEOTIDE SEQUENCE</scope>
    <source>
        <strain evidence="6">NBRC 1965</strain>
    </source>
</reference>
<proteinExistence type="predicted"/>
<dbReference type="Proteomes" id="UP001165063">
    <property type="component" value="Unassembled WGS sequence"/>
</dbReference>
<dbReference type="OrthoDB" id="25826at2759"/>
<feature type="compositionally biased region" description="Acidic residues" evidence="3">
    <location>
        <begin position="82"/>
        <end position="91"/>
    </location>
</feature>
<name>A0A9W6YVF7_AMBMO</name>
<keyword evidence="4" id="KW-0812">Transmembrane</keyword>
<sequence>MSFFNSAIRRAVKSIYPKGQINRRVLFSTNTKHITKSNPKFSFKLMGLTLFTIALPIFTSQTILNDSKKYTHLKVIIIEDEDNDEEDEEKEETEKYTKPPLSSMKTLSDFEPVAKAVLPSTAYSYYSTGSQDEITMTENRSIFDRVKLIPQIRTGTKSDQPDLSTLFFPQQIKFDAPFYITAFAGSRAAHEQAEYNLVNAAHSENVPYMIPIRLSVSPLRDFAKICAERDQFSMNQIYFDSRDQVDQFPKFLKSVEEDKEKETIEAVSLVMTTRMYWISIPTK</sequence>
<feature type="region of interest" description="Disordered" evidence="3">
    <location>
        <begin position="82"/>
        <end position="101"/>
    </location>
</feature>
<dbReference type="PROSITE" id="PS51349">
    <property type="entry name" value="FMN_HYDROXY_ACID_DH_2"/>
    <property type="match status" value="1"/>
</dbReference>
<evidence type="ECO:0000313" key="7">
    <source>
        <dbReference type="Proteomes" id="UP001165063"/>
    </source>
</evidence>
<dbReference type="GO" id="GO:0006089">
    <property type="term" value="P:lactate metabolic process"/>
    <property type="evidence" value="ECO:0007669"/>
    <property type="project" value="TreeGrafter"/>
</dbReference>